<organism evidence="8 9">
    <name type="scientific">Paralcaligenes ureilyticus</name>
    <dbReference type="NCBI Taxonomy" id="627131"/>
    <lineage>
        <taxon>Bacteria</taxon>
        <taxon>Pseudomonadati</taxon>
        <taxon>Pseudomonadota</taxon>
        <taxon>Betaproteobacteria</taxon>
        <taxon>Burkholderiales</taxon>
        <taxon>Alcaligenaceae</taxon>
        <taxon>Paralcaligenes</taxon>
    </lineage>
</organism>
<dbReference type="GO" id="GO:0005737">
    <property type="term" value="C:cytoplasm"/>
    <property type="evidence" value="ECO:0007669"/>
    <property type="project" value="TreeGrafter"/>
</dbReference>
<evidence type="ECO:0000256" key="6">
    <source>
        <dbReference type="ARBA" id="ARBA00049117"/>
    </source>
</evidence>
<dbReference type="RefSeq" id="WP_132584015.1">
    <property type="nucleotide sequence ID" value="NZ_SMAJ01000013.1"/>
</dbReference>
<keyword evidence="2" id="KW-0378">Hydrolase</keyword>
<name>A0A4R3LVG8_9BURK</name>
<keyword evidence="3" id="KW-0143">Chaperone</keyword>
<sequence length="358" mass="38608">MDRKVTCNVLTGFLGSGKTTLLNAFLRQHGTGGTAVIVNEFGAIGLDQFVFQEVADNVYLLDSGCLCCTVTHSLRETLLQIKDVAAQAGQADLRQVIIETTGLADPLPILHALLGDRVLMDHFQLGQVIATVDAVQGAAQLHTHGESLRQASVADQLVITKTDLAGAAPLKVLRGLLKQVNPHAQVSESAAGQAATSVFAVDEVCRSMALLSSQQRHIESGVAVSQFSAAQPEEAHDHGIHDHGIGSWSAFIDVQPTWAGVSAWWNLLVHHYEDRLLRCKGLLRMDDARPFVLIQGVGKVFHSPTFLARWPDADPRSRLVCIGLDLDAGWLQDSVRALSIAEPSSRPLTLDEVNDCLS</sequence>
<proteinExistence type="inferred from homology"/>
<accession>A0A4R3LVG8</accession>
<dbReference type="SMART" id="SM00833">
    <property type="entry name" value="CobW_C"/>
    <property type="match status" value="1"/>
</dbReference>
<dbReference type="Pfam" id="PF02492">
    <property type="entry name" value="cobW"/>
    <property type="match status" value="1"/>
</dbReference>
<dbReference type="CDD" id="cd03112">
    <property type="entry name" value="CobW-like"/>
    <property type="match status" value="1"/>
</dbReference>
<dbReference type="OrthoDB" id="9808822at2"/>
<evidence type="ECO:0000313" key="8">
    <source>
        <dbReference type="EMBL" id="TCT04046.1"/>
    </source>
</evidence>
<comment type="function">
    <text evidence="5">Zinc chaperone that directly transfers zinc cofactor to target proteins, thereby activating them. Zinc is transferred from the CXCC motif in the GTPase domain to the zinc binding site in target proteins in a process requiring GTP hydrolysis.</text>
</comment>
<comment type="similarity">
    <text evidence="4">Belongs to the SIMIBI class G3E GTPase family. ZNG1 subfamily.</text>
</comment>
<dbReference type="AlphaFoldDB" id="A0A4R3LVG8"/>
<protein>
    <submittedName>
        <fullName evidence="8">G3E family GTPase</fullName>
    </submittedName>
</protein>
<dbReference type="Proteomes" id="UP000295525">
    <property type="component" value="Unassembled WGS sequence"/>
</dbReference>
<dbReference type="EMBL" id="SMAJ01000013">
    <property type="protein sequence ID" value="TCT04046.1"/>
    <property type="molecule type" value="Genomic_DNA"/>
</dbReference>
<dbReference type="PANTHER" id="PTHR13748:SF62">
    <property type="entry name" value="COBW DOMAIN-CONTAINING PROTEIN"/>
    <property type="match status" value="1"/>
</dbReference>
<dbReference type="InterPro" id="IPR011629">
    <property type="entry name" value="CobW-like_C"/>
</dbReference>
<evidence type="ECO:0000259" key="7">
    <source>
        <dbReference type="SMART" id="SM00833"/>
    </source>
</evidence>
<evidence type="ECO:0000313" key="9">
    <source>
        <dbReference type="Proteomes" id="UP000295525"/>
    </source>
</evidence>
<dbReference type="GO" id="GO:0016787">
    <property type="term" value="F:hydrolase activity"/>
    <property type="evidence" value="ECO:0007669"/>
    <property type="project" value="UniProtKB-KW"/>
</dbReference>
<keyword evidence="9" id="KW-1185">Reference proteome</keyword>
<evidence type="ECO:0000256" key="4">
    <source>
        <dbReference type="ARBA" id="ARBA00034320"/>
    </source>
</evidence>
<dbReference type="Gene3D" id="3.30.1220.10">
    <property type="entry name" value="CobW-like, C-terminal domain"/>
    <property type="match status" value="1"/>
</dbReference>
<gene>
    <name evidence="8" type="ORF">EDC26_11323</name>
</gene>
<comment type="catalytic activity">
    <reaction evidence="6">
        <text>GTP + H2O = GDP + phosphate + H(+)</text>
        <dbReference type="Rhea" id="RHEA:19669"/>
        <dbReference type="ChEBI" id="CHEBI:15377"/>
        <dbReference type="ChEBI" id="CHEBI:15378"/>
        <dbReference type="ChEBI" id="CHEBI:37565"/>
        <dbReference type="ChEBI" id="CHEBI:43474"/>
        <dbReference type="ChEBI" id="CHEBI:58189"/>
    </reaction>
    <physiologicalReaction direction="left-to-right" evidence="6">
        <dbReference type="Rhea" id="RHEA:19670"/>
    </physiologicalReaction>
</comment>
<dbReference type="Gene3D" id="3.40.50.300">
    <property type="entry name" value="P-loop containing nucleotide triphosphate hydrolases"/>
    <property type="match status" value="1"/>
</dbReference>
<keyword evidence="1" id="KW-0547">Nucleotide-binding</keyword>
<dbReference type="InterPro" id="IPR027417">
    <property type="entry name" value="P-loop_NTPase"/>
</dbReference>
<dbReference type="Pfam" id="PF07683">
    <property type="entry name" value="CobW_C"/>
    <property type="match status" value="1"/>
</dbReference>
<comment type="caution">
    <text evidence="8">The sequence shown here is derived from an EMBL/GenBank/DDBJ whole genome shotgun (WGS) entry which is preliminary data.</text>
</comment>
<dbReference type="SUPFAM" id="SSF90002">
    <property type="entry name" value="Hypothetical protein YjiA, C-terminal domain"/>
    <property type="match status" value="1"/>
</dbReference>
<dbReference type="InterPro" id="IPR003495">
    <property type="entry name" value="CobW/HypB/UreG_nucleotide-bd"/>
</dbReference>
<dbReference type="PANTHER" id="PTHR13748">
    <property type="entry name" value="COBW-RELATED"/>
    <property type="match status" value="1"/>
</dbReference>
<evidence type="ECO:0000256" key="3">
    <source>
        <dbReference type="ARBA" id="ARBA00023186"/>
    </source>
</evidence>
<evidence type="ECO:0000256" key="1">
    <source>
        <dbReference type="ARBA" id="ARBA00022741"/>
    </source>
</evidence>
<dbReference type="GO" id="GO:0000166">
    <property type="term" value="F:nucleotide binding"/>
    <property type="evidence" value="ECO:0007669"/>
    <property type="project" value="UniProtKB-KW"/>
</dbReference>
<dbReference type="InterPro" id="IPR051316">
    <property type="entry name" value="Zinc-reg_GTPase_activator"/>
</dbReference>
<feature type="domain" description="CobW C-terminal" evidence="7">
    <location>
        <begin position="245"/>
        <end position="339"/>
    </location>
</feature>
<dbReference type="InterPro" id="IPR036627">
    <property type="entry name" value="CobW-likC_sf"/>
</dbReference>
<evidence type="ECO:0000256" key="5">
    <source>
        <dbReference type="ARBA" id="ARBA00045658"/>
    </source>
</evidence>
<dbReference type="SUPFAM" id="SSF52540">
    <property type="entry name" value="P-loop containing nucleoside triphosphate hydrolases"/>
    <property type="match status" value="1"/>
</dbReference>
<reference evidence="8 9" key="1">
    <citation type="submission" date="2019-03" db="EMBL/GenBank/DDBJ databases">
        <title>Genomic Encyclopedia of Type Strains, Phase IV (KMG-IV): sequencing the most valuable type-strain genomes for metagenomic binning, comparative biology and taxonomic classification.</title>
        <authorList>
            <person name="Goeker M."/>
        </authorList>
    </citation>
    <scope>NUCLEOTIDE SEQUENCE [LARGE SCALE GENOMIC DNA]</scope>
    <source>
        <strain evidence="8 9">DSM 24591</strain>
    </source>
</reference>
<evidence type="ECO:0000256" key="2">
    <source>
        <dbReference type="ARBA" id="ARBA00022801"/>
    </source>
</evidence>